<feature type="region of interest" description="Disordered" evidence="2">
    <location>
        <begin position="628"/>
        <end position="677"/>
    </location>
</feature>
<dbReference type="PANTHER" id="PTHR24110">
    <property type="entry name" value="CENTROSOMAL PROTEIN OF 78 KDA"/>
    <property type="match status" value="1"/>
</dbReference>
<feature type="compositionally biased region" description="Basic and acidic residues" evidence="2">
    <location>
        <begin position="647"/>
        <end position="662"/>
    </location>
</feature>
<dbReference type="InterPro" id="IPR001611">
    <property type="entry name" value="Leu-rich_rpt"/>
</dbReference>
<dbReference type="PRINTS" id="PR02062">
    <property type="entry name" value="CENTROSOME78"/>
</dbReference>
<dbReference type="Proteomes" id="UP000287033">
    <property type="component" value="Unassembled WGS sequence"/>
</dbReference>
<feature type="region of interest" description="Disordered" evidence="2">
    <location>
        <begin position="559"/>
        <end position="588"/>
    </location>
</feature>
<dbReference type="OrthoDB" id="78308at2759"/>
<dbReference type="GO" id="GO:0005813">
    <property type="term" value="C:centrosome"/>
    <property type="evidence" value="ECO:0007669"/>
    <property type="project" value="TreeGrafter"/>
</dbReference>
<dbReference type="InterPro" id="IPR032675">
    <property type="entry name" value="LRR_dom_sf"/>
</dbReference>
<dbReference type="SUPFAM" id="SSF52047">
    <property type="entry name" value="RNI-like"/>
    <property type="match status" value="1"/>
</dbReference>
<reference evidence="3 4" key="1">
    <citation type="journal article" date="2018" name="Nat. Ecol. Evol.">
        <title>Shark genomes provide insights into elasmobranch evolution and the origin of vertebrates.</title>
        <authorList>
            <person name="Hara Y"/>
            <person name="Yamaguchi K"/>
            <person name="Onimaru K"/>
            <person name="Kadota M"/>
            <person name="Koyanagi M"/>
            <person name="Keeley SD"/>
            <person name="Tatsumi K"/>
            <person name="Tanaka K"/>
            <person name="Motone F"/>
            <person name="Kageyama Y"/>
            <person name="Nozu R"/>
            <person name="Adachi N"/>
            <person name="Nishimura O"/>
            <person name="Nakagawa R"/>
            <person name="Tanegashima C"/>
            <person name="Kiyatake I"/>
            <person name="Matsumoto R"/>
            <person name="Murakumo K"/>
            <person name="Nishida K"/>
            <person name="Terakita A"/>
            <person name="Kuratani S"/>
            <person name="Sato K"/>
            <person name="Hyodo S Kuraku.S."/>
        </authorList>
    </citation>
    <scope>NUCLEOTIDE SEQUENCE [LARGE SCALE GENOMIC DNA]</scope>
</reference>
<dbReference type="Gene3D" id="3.80.10.10">
    <property type="entry name" value="Ribonuclease Inhibitor"/>
    <property type="match status" value="2"/>
</dbReference>
<dbReference type="AlphaFoldDB" id="A0A401SMI0"/>
<accession>A0A401SMI0</accession>
<dbReference type="PANTHER" id="PTHR24110:SF3">
    <property type="entry name" value="CENTROSOMAL PROTEIN OF 78 KDA"/>
    <property type="match status" value="1"/>
</dbReference>
<dbReference type="Pfam" id="PF13516">
    <property type="entry name" value="LRR_6"/>
    <property type="match status" value="2"/>
</dbReference>
<feature type="compositionally biased region" description="Polar residues" evidence="2">
    <location>
        <begin position="567"/>
        <end position="577"/>
    </location>
</feature>
<dbReference type="GO" id="GO:0036064">
    <property type="term" value="C:ciliary basal body"/>
    <property type="evidence" value="ECO:0007669"/>
    <property type="project" value="TreeGrafter"/>
</dbReference>
<evidence type="ECO:0000313" key="3">
    <source>
        <dbReference type="EMBL" id="GCC31578.1"/>
    </source>
</evidence>
<feature type="coiled-coil region" evidence="1">
    <location>
        <begin position="460"/>
        <end position="508"/>
    </location>
</feature>
<feature type="compositionally biased region" description="Basic and acidic residues" evidence="2">
    <location>
        <begin position="578"/>
        <end position="588"/>
    </location>
</feature>
<dbReference type="GO" id="GO:0044782">
    <property type="term" value="P:cilium organization"/>
    <property type="evidence" value="ECO:0007669"/>
    <property type="project" value="TreeGrafter"/>
</dbReference>
<dbReference type="FunFam" id="3.80.10.10:FF:000057">
    <property type="entry name" value="Centrosomal protein of 78 kDa"/>
    <property type="match status" value="1"/>
</dbReference>
<feature type="compositionally biased region" description="Polar residues" evidence="2">
    <location>
        <begin position="628"/>
        <end position="646"/>
    </location>
</feature>
<keyword evidence="1" id="KW-0175">Coiled coil</keyword>
<dbReference type="InterPro" id="IPR026212">
    <property type="entry name" value="Cep78"/>
</dbReference>
<name>A0A401SMI0_CHIPU</name>
<evidence type="ECO:0000313" key="4">
    <source>
        <dbReference type="Proteomes" id="UP000287033"/>
    </source>
</evidence>
<protein>
    <recommendedName>
        <fullName evidence="5">Centrosomal protein of 78 kDa</fullName>
    </recommendedName>
</protein>
<dbReference type="OMA" id="ITMNCNT"/>
<dbReference type="SMART" id="SM00368">
    <property type="entry name" value="LRR_RI"/>
    <property type="match status" value="3"/>
</dbReference>
<gene>
    <name evidence="3" type="ORF">chiPu_0010038</name>
</gene>
<evidence type="ECO:0008006" key="5">
    <source>
        <dbReference type="Google" id="ProtNLM"/>
    </source>
</evidence>
<proteinExistence type="predicted"/>
<evidence type="ECO:0000256" key="2">
    <source>
        <dbReference type="SAM" id="MobiDB-lite"/>
    </source>
</evidence>
<sequence>MLQNCPHQQTYSQTAYAQYQYSHSTAPVSSRHLVGGRLEPAGAPALTVRGRAAAVSIGNGWSWIESRQMIDSIHLSYYQPGLGETGSERCKQNIRKRIPAIRSKDFTIQLCKSVRDSLSVSSALKTLELEGLPLRHGDLLTLTKGLSRTKTLQNLSLAHCPIGDEGLEIICQNVKNSATIKIVNFTGCNLTWRGAQHMTGIIKYQATKRHSQVWAESLRYRHPDLDCMTGLRRITMNCNTLIGDAGAIAFADALKDDLWLKALDLQQCGISNKGAKALLDILQTSSSLIVLDVRKNPLIDRSLTKSIIEKILLNGIGVTSEYKWLTLTSSRDPAKQKQRRKTVKLRHGLKGKATIRIGTKTFTENGKKRAPSSSDFNPEPLPPGSEGYVPWRTAARANRFRNFHLDSSHQNRDVQASNPVKITLESGSSSETEAVICTSKAEMQMNDMENSYETFKTKQYKQLKVELKECRLRLEEEIRARTKADARLMELEVEIAQLRKINLTLSDALQAQSTTSTILEDEGVLESIEASFKKFHAFLDLLKDAGLGKLASMAGIDQSDFGPVGQPQLSSTVGNGQKEQDESTKEKMLQETPHVIQLFAGDQASHNQSDTTQILDASTNITAQLENQSFESKSKNSKCNHQNSENKLLKSEEAVGSNEHRTSKQYSSRRNGQPQEYVVVQVPEKLLSLSVAEQPIASDTSNRAADKS</sequence>
<dbReference type="STRING" id="137246.A0A401SMI0"/>
<feature type="region of interest" description="Disordered" evidence="2">
    <location>
        <begin position="363"/>
        <end position="386"/>
    </location>
</feature>
<dbReference type="EMBL" id="BEZZ01000374">
    <property type="protein sequence ID" value="GCC31578.1"/>
    <property type="molecule type" value="Genomic_DNA"/>
</dbReference>
<evidence type="ECO:0000256" key="1">
    <source>
        <dbReference type="SAM" id="Coils"/>
    </source>
</evidence>
<organism evidence="3 4">
    <name type="scientific">Chiloscyllium punctatum</name>
    <name type="common">Brownbanded bambooshark</name>
    <name type="synonym">Hemiscyllium punctatum</name>
    <dbReference type="NCBI Taxonomy" id="137246"/>
    <lineage>
        <taxon>Eukaryota</taxon>
        <taxon>Metazoa</taxon>
        <taxon>Chordata</taxon>
        <taxon>Craniata</taxon>
        <taxon>Vertebrata</taxon>
        <taxon>Chondrichthyes</taxon>
        <taxon>Elasmobranchii</taxon>
        <taxon>Galeomorphii</taxon>
        <taxon>Galeoidea</taxon>
        <taxon>Orectolobiformes</taxon>
        <taxon>Hemiscylliidae</taxon>
        <taxon>Chiloscyllium</taxon>
    </lineage>
</organism>
<comment type="caution">
    <text evidence="3">The sequence shown here is derived from an EMBL/GenBank/DDBJ whole genome shotgun (WGS) entry which is preliminary data.</text>
</comment>
<keyword evidence="4" id="KW-1185">Reference proteome</keyword>